<dbReference type="GO" id="GO:0006355">
    <property type="term" value="P:regulation of DNA-templated transcription"/>
    <property type="evidence" value="ECO:0007669"/>
    <property type="project" value="InterPro"/>
</dbReference>
<evidence type="ECO:0000256" key="7">
    <source>
        <dbReference type="ARBA" id="ARBA00023136"/>
    </source>
</evidence>
<keyword evidence="10" id="KW-0539">Nucleus</keyword>
<name>A0AAD3XUG7_NEPGR</name>
<comment type="caution">
    <text evidence="12">The sequence shown here is derived from an EMBL/GenBank/DDBJ whole genome shotgun (WGS) entry which is preliminary data.</text>
</comment>
<dbReference type="GO" id="GO:0005634">
    <property type="term" value="C:nucleus"/>
    <property type="evidence" value="ECO:0007669"/>
    <property type="project" value="UniProtKB-SubCell"/>
</dbReference>
<dbReference type="GO" id="GO:0000976">
    <property type="term" value="F:transcription cis-regulatory region binding"/>
    <property type="evidence" value="ECO:0007669"/>
    <property type="project" value="UniProtKB-ARBA"/>
</dbReference>
<proteinExistence type="predicted"/>
<evidence type="ECO:0000256" key="2">
    <source>
        <dbReference type="ARBA" id="ARBA00004167"/>
    </source>
</evidence>
<keyword evidence="7" id="KW-0472">Membrane</keyword>
<dbReference type="AlphaFoldDB" id="A0AAD3XUG7"/>
<sequence>MARNSTASLCDEMVWPPDFRFHPTDEELVLYYLKRKMCRQKVKLDIIAEVDVYKWDPDDLPGQSILKTGDRQWFFVSPRDRKYPNGSRSNRATRHGYWKAIGKDRNVTYNSRNVGVKKTLVFYKGRAPKGDRTDWVVHEYTLDEDELKRCQNVQDYYALYKVFKKSGLGPKNGEDYGAPFREEDWVEDENPGVSNSDFQENHLQQVNDVASSDNYEVDNQPQASCDDLEEFLNRIVGDNATEQPNIDCYGYAQAQAVTEEEARGTMVDTSLGEATCSEPWIRHPLPADIDTQSFTPQSQIYEVPRVTSDANLADVQHHIAEVDFLEMNDLLGSEPVYVGDSSCPQSTCEPLPNSRVEVDELVDLDLYHDAEMFLWDLGPIDEATVTHPCWTPQLNELAYPIDYQQQQPVAVDGVCSELWMYDQSSFVSCAELAEQSVSLSTPGVVYPGISITSNTTETDQNQNGKDAEAAEPWFTSASWSFIESIPTTPASAADSALVKRAFERMSSFSRKEKMRTFFIRRIINYQC</sequence>
<evidence type="ECO:0000313" key="12">
    <source>
        <dbReference type="EMBL" id="GMH17054.1"/>
    </source>
</evidence>
<organism evidence="12 13">
    <name type="scientific">Nepenthes gracilis</name>
    <name type="common">Slender pitcher plant</name>
    <dbReference type="NCBI Taxonomy" id="150966"/>
    <lineage>
        <taxon>Eukaryota</taxon>
        <taxon>Viridiplantae</taxon>
        <taxon>Streptophyta</taxon>
        <taxon>Embryophyta</taxon>
        <taxon>Tracheophyta</taxon>
        <taxon>Spermatophyta</taxon>
        <taxon>Magnoliopsida</taxon>
        <taxon>eudicotyledons</taxon>
        <taxon>Gunneridae</taxon>
        <taxon>Pentapetalae</taxon>
        <taxon>Caryophyllales</taxon>
        <taxon>Nepenthaceae</taxon>
        <taxon>Nepenthes</taxon>
    </lineage>
</organism>
<keyword evidence="8" id="KW-0010">Activator</keyword>
<keyword evidence="3" id="KW-0812">Transmembrane</keyword>
<dbReference type="FunFam" id="2.170.150.80:FF:000002">
    <property type="entry name" value="Nac domain-containing protein 86"/>
    <property type="match status" value="1"/>
</dbReference>
<evidence type="ECO:0000256" key="10">
    <source>
        <dbReference type="ARBA" id="ARBA00023242"/>
    </source>
</evidence>
<dbReference type="PANTHER" id="PTHR31744">
    <property type="entry name" value="PROTEIN CUP-SHAPED COTYLEDON 2-RELATED"/>
    <property type="match status" value="1"/>
</dbReference>
<accession>A0AAD3XUG7</accession>
<evidence type="ECO:0000256" key="9">
    <source>
        <dbReference type="ARBA" id="ARBA00023163"/>
    </source>
</evidence>
<evidence type="ECO:0000259" key="11">
    <source>
        <dbReference type="PROSITE" id="PS51005"/>
    </source>
</evidence>
<dbReference type="GO" id="GO:0016020">
    <property type="term" value="C:membrane"/>
    <property type="evidence" value="ECO:0007669"/>
    <property type="project" value="UniProtKB-SubCell"/>
</dbReference>
<evidence type="ECO:0000313" key="13">
    <source>
        <dbReference type="Proteomes" id="UP001279734"/>
    </source>
</evidence>
<feature type="domain" description="NAC" evidence="11">
    <location>
        <begin position="15"/>
        <end position="165"/>
    </location>
</feature>
<dbReference type="EMBL" id="BSYO01000017">
    <property type="protein sequence ID" value="GMH17054.1"/>
    <property type="molecule type" value="Genomic_DNA"/>
</dbReference>
<dbReference type="InterPro" id="IPR003441">
    <property type="entry name" value="NAC-dom"/>
</dbReference>
<keyword evidence="4" id="KW-1133">Transmembrane helix</keyword>
<gene>
    <name evidence="12" type="ORF">Nepgr_018895</name>
</gene>
<comment type="subcellular location">
    <subcellularLocation>
        <location evidence="2">Membrane</location>
        <topology evidence="2">Single-pass membrane protein</topology>
    </subcellularLocation>
    <subcellularLocation>
        <location evidence="1">Nucleus</location>
    </subcellularLocation>
</comment>
<protein>
    <recommendedName>
        <fullName evidence="11">NAC domain-containing protein</fullName>
    </recommendedName>
</protein>
<reference evidence="12" key="1">
    <citation type="submission" date="2023-05" db="EMBL/GenBank/DDBJ databases">
        <title>Nepenthes gracilis genome sequencing.</title>
        <authorList>
            <person name="Fukushima K."/>
        </authorList>
    </citation>
    <scope>NUCLEOTIDE SEQUENCE</scope>
    <source>
        <strain evidence="12">SING2019-196</strain>
    </source>
</reference>
<dbReference type="Gene3D" id="2.170.150.80">
    <property type="entry name" value="NAC domain"/>
    <property type="match status" value="1"/>
</dbReference>
<evidence type="ECO:0000256" key="8">
    <source>
        <dbReference type="ARBA" id="ARBA00023159"/>
    </source>
</evidence>
<evidence type="ECO:0000256" key="1">
    <source>
        <dbReference type="ARBA" id="ARBA00004123"/>
    </source>
</evidence>
<evidence type="ECO:0000256" key="3">
    <source>
        <dbReference type="ARBA" id="ARBA00022692"/>
    </source>
</evidence>
<evidence type="ECO:0000256" key="4">
    <source>
        <dbReference type="ARBA" id="ARBA00022989"/>
    </source>
</evidence>
<evidence type="ECO:0000256" key="5">
    <source>
        <dbReference type="ARBA" id="ARBA00023015"/>
    </source>
</evidence>
<dbReference type="InterPro" id="IPR036093">
    <property type="entry name" value="NAC_dom_sf"/>
</dbReference>
<keyword evidence="6" id="KW-0238">DNA-binding</keyword>
<evidence type="ECO:0000256" key="6">
    <source>
        <dbReference type="ARBA" id="ARBA00023125"/>
    </source>
</evidence>
<dbReference type="PANTHER" id="PTHR31744:SF216">
    <property type="entry name" value="NAC TRANSCRIPTION FACTOR"/>
    <property type="match status" value="1"/>
</dbReference>
<dbReference type="Pfam" id="PF02365">
    <property type="entry name" value="NAM"/>
    <property type="match status" value="1"/>
</dbReference>
<keyword evidence="13" id="KW-1185">Reference proteome</keyword>
<dbReference type="Proteomes" id="UP001279734">
    <property type="component" value="Unassembled WGS sequence"/>
</dbReference>
<dbReference type="SUPFAM" id="SSF101941">
    <property type="entry name" value="NAC domain"/>
    <property type="match status" value="1"/>
</dbReference>
<keyword evidence="9" id="KW-0804">Transcription</keyword>
<dbReference type="PROSITE" id="PS51005">
    <property type="entry name" value="NAC"/>
    <property type="match status" value="1"/>
</dbReference>
<keyword evidence="5" id="KW-0805">Transcription regulation</keyword>